<keyword evidence="9" id="KW-0472">Membrane</keyword>
<keyword evidence="7" id="KW-0653">Protein transport</keyword>
<evidence type="ECO:0000256" key="1">
    <source>
        <dbReference type="ARBA" id="ARBA00004383"/>
    </source>
</evidence>
<dbReference type="GO" id="GO:0015031">
    <property type="term" value="P:protein transport"/>
    <property type="evidence" value="ECO:0007669"/>
    <property type="project" value="UniProtKB-KW"/>
</dbReference>
<dbReference type="Proteomes" id="UP000617628">
    <property type="component" value="Unassembled WGS sequence"/>
</dbReference>
<name>A0A934RTY9_9BACT</name>
<feature type="domain" description="TonB C-terminal" evidence="10">
    <location>
        <begin position="45"/>
        <end position="120"/>
    </location>
</feature>
<gene>
    <name evidence="11" type="ORF">JIN87_05875</name>
</gene>
<keyword evidence="3" id="KW-0813">Transport</keyword>
<dbReference type="GO" id="GO:0055085">
    <property type="term" value="P:transmembrane transport"/>
    <property type="evidence" value="ECO:0007669"/>
    <property type="project" value="InterPro"/>
</dbReference>
<keyword evidence="4" id="KW-1003">Cell membrane</keyword>
<evidence type="ECO:0000313" key="12">
    <source>
        <dbReference type="Proteomes" id="UP000617628"/>
    </source>
</evidence>
<evidence type="ECO:0000256" key="3">
    <source>
        <dbReference type="ARBA" id="ARBA00022448"/>
    </source>
</evidence>
<comment type="similarity">
    <text evidence="2">Belongs to the TonB family.</text>
</comment>
<dbReference type="NCBIfam" id="TIGR01352">
    <property type="entry name" value="tonB_Cterm"/>
    <property type="match status" value="1"/>
</dbReference>
<evidence type="ECO:0000313" key="11">
    <source>
        <dbReference type="EMBL" id="MBK1876388.1"/>
    </source>
</evidence>
<dbReference type="Gene3D" id="3.30.1150.10">
    <property type="match status" value="2"/>
</dbReference>
<dbReference type="SUPFAM" id="SSF74653">
    <property type="entry name" value="TolA/TonB C-terminal domain"/>
    <property type="match status" value="2"/>
</dbReference>
<proteinExistence type="inferred from homology"/>
<dbReference type="AlphaFoldDB" id="A0A934RTY9"/>
<dbReference type="InterPro" id="IPR006260">
    <property type="entry name" value="TonB/TolA_C"/>
</dbReference>
<evidence type="ECO:0000256" key="8">
    <source>
        <dbReference type="ARBA" id="ARBA00022989"/>
    </source>
</evidence>
<comment type="caution">
    <text evidence="11">The sequence shown here is derived from an EMBL/GenBank/DDBJ whole genome shotgun (WGS) entry which is preliminary data.</text>
</comment>
<sequence length="249" mass="27966">MKLAKSLFSACIICGLTQLSTYADSKWVLSSEDGVDLQIDVTQLPSYPHALTEAGYLEGFVKVSVDVDHHGELRDWIIVESTHPSFTQSVERVIEKWEFSAPKVNGEPRSIITHLNINFKSSGAVLSMSLPSEMLAQRINQMSGYRSQYRGLTSINDLDTSPFPLDQPSPRVPQQLVDEYEESQASFNFYVDEAGQVRMPALVETKGDPDVQLLVAAQDAISQWKFEPPTRNKRPVKIRLSQTFVFANR</sequence>
<dbReference type="GO" id="GO:0005886">
    <property type="term" value="C:plasma membrane"/>
    <property type="evidence" value="ECO:0007669"/>
    <property type="project" value="UniProtKB-SubCell"/>
</dbReference>
<evidence type="ECO:0000256" key="4">
    <source>
        <dbReference type="ARBA" id="ARBA00022475"/>
    </source>
</evidence>
<feature type="domain" description="TonB C-terminal" evidence="10">
    <location>
        <begin position="170"/>
        <end position="246"/>
    </location>
</feature>
<dbReference type="InterPro" id="IPR051045">
    <property type="entry name" value="TonB-dependent_transducer"/>
</dbReference>
<evidence type="ECO:0000256" key="6">
    <source>
        <dbReference type="ARBA" id="ARBA00022692"/>
    </source>
</evidence>
<dbReference type="RefSeq" id="WP_200354602.1">
    <property type="nucleotide sequence ID" value="NZ_JAENIL010000008.1"/>
</dbReference>
<dbReference type="EMBL" id="JAENIL010000008">
    <property type="protein sequence ID" value="MBK1876388.1"/>
    <property type="molecule type" value="Genomic_DNA"/>
</dbReference>
<dbReference type="Pfam" id="PF03544">
    <property type="entry name" value="TonB_C"/>
    <property type="match status" value="2"/>
</dbReference>
<protein>
    <submittedName>
        <fullName evidence="11">TonB family protein</fullName>
    </submittedName>
</protein>
<organism evidence="11 12">
    <name type="scientific">Pelagicoccus mobilis</name>
    <dbReference type="NCBI Taxonomy" id="415221"/>
    <lineage>
        <taxon>Bacteria</taxon>
        <taxon>Pseudomonadati</taxon>
        <taxon>Verrucomicrobiota</taxon>
        <taxon>Opitutia</taxon>
        <taxon>Puniceicoccales</taxon>
        <taxon>Pelagicoccaceae</taxon>
        <taxon>Pelagicoccus</taxon>
    </lineage>
</organism>
<reference evidence="11" key="1">
    <citation type="submission" date="2021-01" db="EMBL/GenBank/DDBJ databases">
        <title>Modified the classification status of verrucomicrobia.</title>
        <authorList>
            <person name="Feng X."/>
        </authorList>
    </citation>
    <scope>NUCLEOTIDE SEQUENCE</scope>
    <source>
        <strain evidence="11">KCTC 13126</strain>
    </source>
</reference>
<evidence type="ECO:0000259" key="10">
    <source>
        <dbReference type="Pfam" id="PF03544"/>
    </source>
</evidence>
<evidence type="ECO:0000256" key="2">
    <source>
        <dbReference type="ARBA" id="ARBA00006555"/>
    </source>
</evidence>
<keyword evidence="5" id="KW-0997">Cell inner membrane</keyword>
<accession>A0A934RTY9</accession>
<comment type="subcellular location">
    <subcellularLocation>
        <location evidence="1">Cell inner membrane</location>
        <topology evidence="1">Single-pass membrane protein</topology>
        <orientation evidence="1">Periplasmic side</orientation>
    </subcellularLocation>
</comment>
<evidence type="ECO:0000256" key="9">
    <source>
        <dbReference type="ARBA" id="ARBA00023136"/>
    </source>
</evidence>
<keyword evidence="6" id="KW-0812">Transmembrane</keyword>
<dbReference type="PANTHER" id="PTHR33446">
    <property type="entry name" value="PROTEIN TONB-RELATED"/>
    <property type="match status" value="1"/>
</dbReference>
<evidence type="ECO:0000256" key="7">
    <source>
        <dbReference type="ARBA" id="ARBA00022927"/>
    </source>
</evidence>
<dbReference type="InterPro" id="IPR037682">
    <property type="entry name" value="TonB_C"/>
</dbReference>
<keyword evidence="8" id="KW-1133">Transmembrane helix</keyword>
<evidence type="ECO:0000256" key="5">
    <source>
        <dbReference type="ARBA" id="ARBA00022519"/>
    </source>
</evidence>
<keyword evidence="12" id="KW-1185">Reference proteome</keyword>